<dbReference type="AlphaFoldDB" id="A0A382MAR7"/>
<comment type="pathway">
    <text evidence="1">Metabolic intermediate biosynthesis; chorismate biosynthesis; chorismate from D-erythrose 4-phosphate and phosphoenolpyruvate: step 5/7.</text>
</comment>
<dbReference type="InterPro" id="IPR023000">
    <property type="entry name" value="Shikimate_kinase_CS"/>
</dbReference>
<dbReference type="PANTHER" id="PTHR21087">
    <property type="entry name" value="SHIKIMATE KINASE"/>
    <property type="match status" value="1"/>
</dbReference>
<evidence type="ECO:0000256" key="9">
    <source>
        <dbReference type="ARBA" id="ARBA00023141"/>
    </source>
</evidence>
<dbReference type="GO" id="GO:0008652">
    <property type="term" value="P:amino acid biosynthetic process"/>
    <property type="evidence" value="ECO:0007669"/>
    <property type="project" value="UniProtKB-KW"/>
</dbReference>
<dbReference type="GO" id="GO:0009073">
    <property type="term" value="P:aromatic amino acid family biosynthetic process"/>
    <property type="evidence" value="ECO:0007669"/>
    <property type="project" value="UniProtKB-KW"/>
</dbReference>
<evidence type="ECO:0000313" key="11">
    <source>
        <dbReference type="EMBL" id="SVC44502.1"/>
    </source>
</evidence>
<dbReference type="InterPro" id="IPR027417">
    <property type="entry name" value="P-loop_NTPase"/>
</dbReference>
<name>A0A382MAR7_9ZZZZ</name>
<sequence>MGVGKSTLGKIAAKKQGLKFIDTDLNIEKKCSMKIAEIFKKKGEDFFRLQEEREVLEALKKSKCIIALGGGAFMNKSIRNIILKNSISVWLDVNLKTLNKRIKWNKKRPLLYEKNTEEKIKTLYNERRNIYKLAKHKINCDGLSKESIIEKILIYYEKQKINC</sequence>
<dbReference type="UniPathway" id="UPA00053">
    <property type="reaction ID" value="UER00088"/>
</dbReference>
<dbReference type="PRINTS" id="PR01100">
    <property type="entry name" value="SHIKIMTKNASE"/>
</dbReference>
<dbReference type="EC" id="2.7.1.71" evidence="3"/>
<dbReference type="InterPro" id="IPR000623">
    <property type="entry name" value="Shikimate_kinase/TSH1"/>
</dbReference>
<dbReference type="CDD" id="cd00464">
    <property type="entry name" value="SK"/>
    <property type="match status" value="1"/>
</dbReference>
<evidence type="ECO:0000256" key="5">
    <source>
        <dbReference type="ARBA" id="ARBA00022679"/>
    </source>
</evidence>
<dbReference type="Pfam" id="PF01202">
    <property type="entry name" value="SKI"/>
    <property type="match status" value="1"/>
</dbReference>
<evidence type="ECO:0000256" key="1">
    <source>
        <dbReference type="ARBA" id="ARBA00004842"/>
    </source>
</evidence>
<dbReference type="InterPro" id="IPR031322">
    <property type="entry name" value="Shikimate/glucono_kinase"/>
</dbReference>
<keyword evidence="5" id="KW-0808">Transferase</keyword>
<evidence type="ECO:0000256" key="6">
    <source>
        <dbReference type="ARBA" id="ARBA00022741"/>
    </source>
</evidence>
<comment type="similarity">
    <text evidence="2">Belongs to the shikimate kinase family.</text>
</comment>
<evidence type="ECO:0000256" key="4">
    <source>
        <dbReference type="ARBA" id="ARBA00022605"/>
    </source>
</evidence>
<reference evidence="11" key="1">
    <citation type="submission" date="2018-05" db="EMBL/GenBank/DDBJ databases">
        <authorList>
            <person name="Lanie J.A."/>
            <person name="Ng W.-L."/>
            <person name="Kazmierczak K.M."/>
            <person name="Andrzejewski T.M."/>
            <person name="Davidsen T.M."/>
            <person name="Wayne K.J."/>
            <person name="Tettelin H."/>
            <person name="Glass J.I."/>
            <person name="Rusch D."/>
            <person name="Podicherti R."/>
            <person name="Tsui H.-C.T."/>
            <person name="Winkler M.E."/>
        </authorList>
    </citation>
    <scope>NUCLEOTIDE SEQUENCE</scope>
</reference>
<keyword evidence="6" id="KW-0547">Nucleotide-binding</keyword>
<keyword evidence="9" id="KW-0057">Aromatic amino acid biosynthesis</keyword>
<dbReference type="EMBL" id="UINC01091602">
    <property type="protein sequence ID" value="SVC44502.1"/>
    <property type="molecule type" value="Genomic_DNA"/>
</dbReference>
<dbReference type="GO" id="GO:0005524">
    <property type="term" value="F:ATP binding"/>
    <property type="evidence" value="ECO:0007669"/>
    <property type="project" value="UniProtKB-KW"/>
</dbReference>
<dbReference type="PANTHER" id="PTHR21087:SF16">
    <property type="entry name" value="SHIKIMATE KINASE 1, CHLOROPLASTIC"/>
    <property type="match status" value="1"/>
</dbReference>
<dbReference type="GO" id="GO:0009423">
    <property type="term" value="P:chorismate biosynthetic process"/>
    <property type="evidence" value="ECO:0007669"/>
    <property type="project" value="UniProtKB-UniPathway"/>
</dbReference>
<evidence type="ECO:0000256" key="8">
    <source>
        <dbReference type="ARBA" id="ARBA00022840"/>
    </source>
</evidence>
<dbReference type="SUPFAM" id="SSF52540">
    <property type="entry name" value="P-loop containing nucleoside triphosphate hydrolases"/>
    <property type="match status" value="1"/>
</dbReference>
<evidence type="ECO:0000256" key="2">
    <source>
        <dbReference type="ARBA" id="ARBA00006997"/>
    </source>
</evidence>
<dbReference type="PROSITE" id="PS01128">
    <property type="entry name" value="SHIKIMATE_KINASE"/>
    <property type="match status" value="1"/>
</dbReference>
<keyword evidence="4" id="KW-0028">Amino-acid biosynthesis</keyword>
<evidence type="ECO:0000256" key="3">
    <source>
        <dbReference type="ARBA" id="ARBA00012154"/>
    </source>
</evidence>
<comment type="catalytic activity">
    <reaction evidence="10">
        <text>shikimate + ATP = 3-phosphoshikimate + ADP + H(+)</text>
        <dbReference type="Rhea" id="RHEA:13121"/>
        <dbReference type="ChEBI" id="CHEBI:15378"/>
        <dbReference type="ChEBI" id="CHEBI:30616"/>
        <dbReference type="ChEBI" id="CHEBI:36208"/>
        <dbReference type="ChEBI" id="CHEBI:145989"/>
        <dbReference type="ChEBI" id="CHEBI:456216"/>
        <dbReference type="EC" id="2.7.1.71"/>
    </reaction>
</comment>
<proteinExistence type="inferred from homology"/>
<evidence type="ECO:0000256" key="7">
    <source>
        <dbReference type="ARBA" id="ARBA00022777"/>
    </source>
</evidence>
<dbReference type="HAMAP" id="MF_00109">
    <property type="entry name" value="Shikimate_kinase"/>
    <property type="match status" value="1"/>
</dbReference>
<keyword evidence="7" id="KW-0418">Kinase</keyword>
<protein>
    <recommendedName>
        <fullName evidence="3">shikimate kinase</fullName>
        <ecNumber evidence="3">2.7.1.71</ecNumber>
    </recommendedName>
</protein>
<organism evidence="11">
    <name type="scientific">marine metagenome</name>
    <dbReference type="NCBI Taxonomy" id="408172"/>
    <lineage>
        <taxon>unclassified sequences</taxon>
        <taxon>metagenomes</taxon>
        <taxon>ecological metagenomes</taxon>
    </lineage>
</organism>
<evidence type="ECO:0000256" key="10">
    <source>
        <dbReference type="ARBA" id="ARBA00048567"/>
    </source>
</evidence>
<dbReference type="GO" id="GO:0004765">
    <property type="term" value="F:shikimate kinase activity"/>
    <property type="evidence" value="ECO:0007669"/>
    <property type="project" value="UniProtKB-EC"/>
</dbReference>
<dbReference type="Gene3D" id="3.40.50.300">
    <property type="entry name" value="P-loop containing nucleotide triphosphate hydrolases"/>
    <property type="match status" value="1"/>
</dbReference>
<dbReference type="GO" id="GO:0005829">
    <property type="term" value="C:cytosol"/>
    <property type="evidence" value="ECO:0007669"/>
    <property type="project" value="TreeGrafter"/>
</dbReference>
<gene>
    <name evidence="11" type="ORF">METZ01_LOCUS297356</name>
</gene>
<keyword evidence="8" id="KW-0067">ATP-binding</keyword>
<accession>A0A382MAR7</accession>